<gene>
    <name evidence="2" type="ORF">IO99_02665</name>
</gene>
<feature type="domain" description="N-acetyltransferase" evidence="1">
    <location>
        <begin position="123"/>
        <end position="253"/>
    </location>
</feature>
<comment type="caution">
    <text evidence="2">The sequence shown here is derived from an EMBL/GenBank/DDBJ whole genome shotgun (WGS) entry which is preliminary data.</text>
</comment>
<dbReference type="Proteomes" id="UP000028542">
    <property type="component" value="Unassembled WGS sequence"/>
</dbReference>
<accession>A0A084JH97</accession>
<dbReference type="EMBL" id="JPMD01000003">
    <property type="protein sequence ID" value="KEZ88331.1"/>
    <property type="molecule type" value="Genomic_DNA"/>
</dbReference>
<dbReference type="PROSITE" id="PS51186">
    <property type="entry name" value="GNAT"/>
    <property type="match status" value="1"/>
</dbReference>
<evidence type="ECO:0000313" key="3">
    <source>
        <dbReference type="Proteomes" id="UP000028542"/>
    </source>
</evidence>
<dbReference type="STRING" id="318464.IO99_02665"/>
<organism evidence="2 3">
    <name type="scientific">Clostridium sulfidigenes</name>
    <dbReference type="NCBI Taxonomy" id="318464"/>
    <lineage>
        <taxon>Bacteria</taxon>
        <taxon>Bacillati</taxon>
        <taxon>Bacillota</taxon>
        <taxon>Clostridia</taxon>
        <taxon>Eubacteriales</taxon>
        <taxon>Clostridiaceae</taxon>
        <taxon>Clostridium</taxon>
    </lineage>
</organism>
<name>A0A084JH97_9CLOT</name>
<dbReference type="InterPro" id="IPR000182">
    <property type="entry name" value="GNAT_dom"/>
</dbReference>
<reference evidence="2 3" key="1">
    <citation type="submission" date="2014-07" db="EMBL/GenBank/DDBJ databases">
        <title>Draft genome of Clostridium sulfidigenes 113A isolated from sediments associated with methane hydrate from Krishna Godavari basin.</title>
        <authorList>
            <person name="Honkalas V.S."/>
            <person name="Dabir A.P."/>
            <person name="Arora P."/>
            <person name="Dhakephalkar P.K."/>
        </authorList>
    </citation>
    <scope>NUCLEOTIDE SEQUENCE [LARGE SCALE GENOMIC DNA]</scope>
    <source>
        <strain evidence="2 3">113A</strain>
    </source>
</reference>
<dbReference type="Gene3D" id="3.40.630.30">
    <property type="match status" value="1"/>
</dbReference>
<evidence type="ECO:0000313" key="2">
    <source>
        <dbReference type="EMBL" id="KEZ88331.1"/>
    </source>
</evidence>
<keyword evidence="2" id="KW-0808">Transferase</keyword>
<dbReference type="AlphaFoldDB" id="A0A084JH97"/>
<proteinExistence type="predicted"/>
<dbReference type="GO" id="GO:0016747">
    <property type="term" value="F:acyltransferase activity, transferring groups other than amino-acyl groups"/>
    <property type="evidence" value="ECO:0007669"/>
    <property type="project" value="InterPro"/>
</dbReference>
<dbReference type="SUPFAM" id="SSF55729">
    <property type="entry name" value="Acyl-CoA N-acyltransferases (Nat)"/>
    <property type="match status" value="1"/>
</dbReference>
<dbReference type="InterPro" id="IPR016181">
    <property type="entry name" value="Acyl_CoA_acyltransferase"/>
</dbReference>
<sequence length="253" mass="28864">MYTKNEIIEIAKAQLALDYSCEVADFEKEVNTVVENKLVEGRRIYDNDGCALKILCFGNKAIISTTPTLMPWFEEKFINASAAWLFEYPKLRAIDKKLQEVGHEIADAHHYYLPNPDVQEMDKPIYDIKWYEQEEILKFEGDKRFGEAFLFDKNHPDMLAVSAWDGDEIIGMAGASEDSKTMWQIGIDVLPNHRGKGIGTTLVKLLKNEILKRGKIPFYGTAESHFHSQNIAINSGFFPAWAELYSKSNSKES</sequence>
<keyword evidence="3" id="KW-1185">Reference proteome</keyword>
<dbReference type="RefSeq" id="WP_035129834.1">
    <property type="nucleotide sequence ID" value="NZ_JPMD01000003.1"/>
</dbReference>
<dbReference type="eggNOG" id="COG3393">
    <property type="taxonomic scope" value="Bacteria"/>
</dbReference>
<dbReference type="Pfam" id="PF00583">
    <property type="entry name" value="Acetyltransf_1"/>
    <property type="match status" value="1"/>
</dbReference>
<dbReference type="CDD" id="cd04301">
    <property type="entry name" value="NAT_SF"/>
    <property type="match status" value="1"/>
</dbReference>
<evidence type="ECO:0000259" key="1">
    <source>
        <dbReference type="PROSITE" id="PS51186"/>
    </source>
</evidence>
<protein>
    <submittedName>
        <fullName evidence="2">Acetyltransferase</fullName>
    </submittedName>
</protein>